<keyword evidence="2" id="KW-1185">Reference proteome</keyword>
<gene>
    <name evidence="1" type="ORF">Bca52824_016174</name>
</gene>
<dbReference type="Proteomes" id="UP000886595">
    <property type="component" value="Unassembled WGS sequence"/>
</dbReference>
<sequence length="325" mass="36508">MAPGDELVIRDALFCYIAASSLLIVCKPSEFKKMSVIDAESPHLGGDYLCFERYNYGTTRFLRSSVESGCGLCLRSEGMPSPSLDNLMVSPCFKLWLCIFYYHRDVDCRENRIYDEQSDYAGGLKAGSRIEFMERDERNKILGYNNVLEEQTVGPTDEQSHGQTDVQSVGGTVGKAGELSVMEIAMAVSKEGEIEKAGDEVPEDGETLSTYVKRARESVGKVEACPSKKVRFRSPIGTRGVVKWSMLIEVQRHVWKFDLVSILKKSKITVSSMCPRSRDEVCPLWEQQDVDPEIDRLFEYILQDKPPEEHCLASPAKVPIDTDSM</sequence>
<evidence type="ECO:0000313" key="1">
    <source>
        <dbReference type="EMBL" id="KAG2322961.1"/>
    </source>
</evidence>
<dbReference type="OrthoDB" id="665283at2759"/>
<evidence type="ECO:0000313" key="2">
    <source>
        <dbReference type="Proteomes" id="UP000886595"/>
    </source>
</evidence>
<name>A0A8X7W4M4_BRACI</name>
<dbReference type="EMBL" id="JAAMPC010000003">
    <property type="protein sequence ID" value="KAG2322961.1"/>
    <property type="molecule type" value="Genomic_DNA"/>
</dbReference>
<dbReference type="AlphaFoldDB" id="A0A8X7W4M4"/>
<comment type="caution">
    <text evidence="1">The sequence shown here is derived from an EMBL/GenBank/DDBJ whole genome shotgun (WGS) entry which is preliminary data.</text>
</comment>
<organism evidence="1 2">
    <name type="scientific">Brassica carinata</name>
    <name type="common">Ethiopian mustard</name>
    <name type="synonym">Abyssinian cabbage</name>
    <dbReference type="NCBI Taxonomy" id="52824"/>
    <lineage>
        <taxon>Eukaryota</taxon>
        <taxon>Viridiplantae</taxon>
        <taxon>Streptophyta</taxon>
        <taxon>Embryophyta</taxon>
        <taxon>Tracheophyta</taxon>
        <taxon>Spermatophyta</taxon>
        <taxon>Magnoliopsida</taxon>
        <taxon>eudicotyledons</taxon>
        <taxon>Gunneridae</taxon>
        <taxon>Pentapetalae</taxon>
        <taxon>rosids</taxon>
        <taxon>malvids</taxon>
        <taxon>Brassicales</taxon>
        <taxon>Brassicaceae</taxon>
        <taxon>Brassiceae</taxon>
        <taxon>Brassica</taxon>
    </lineage>
</organism>
<reference evidence="1 2" key="1">
    <citation type="submission" date="2020-02" db="EMBL/GenBank/DDBJ databases">
        <authorList>
            <person name="Ma Q."/>
            <person name="Huang Y."/>
            <person name="Song X."/>
            <person name="Pei D."/>
        </authorList>
    </citation>
    <scope>NUCLEOTIDE SEQUENCE [LARGE SCALE GENOMIC DNA]</scope>
    <source>
        <strain evidence="1">Sxm20200214</strain>
        <tissue evidence="1">Leaf</tissue>
    </source>
</reference>
<accession>A0A8X7W4M4</accession>
<proteinExistence type="predicted"/>
<protein>
    <submittedName>
        <fullName evidence="1">Uncharacterized protein</fullName>
    </submittedName>
</protein>